<accession>A0A1G7QST3</accession>
<organism evidence="1 2">
    <name type="scientific">Sinosporangium album</name>
    <dbReference type="NCBI Taxonomy" id="504805"/>
    <lineage>
        <taxon>Bacteria</taxon>
        <taxon>Bacillati</taxon>
        <taxon>Actinomycetota</taxon>
        <taxon>Actinomycetes</taxon>
        <taxon>Streptosporangiales</taxon>
        <taxon>Streptosporangiaceae</taxon>
        <taxon>Sinosporangium</taxon>
    </lineage>
</organism>
<evidence type="ECO:0008006" key="3">
    <source>
        <dbReference type="Google" id="ProtNLM"/>
    </source>
</evidence>
<gene>
    <name evidence="1" type="ORF">SAMN05421505_101110</name>
</gene>
<protein>
    <recommendedName>
        <fullName evidence="3">Alpha/beta hydrolase family protein</fullName>
    </recommendedName>
</protein>
<sequence>MPSRSVRRGGSTPTEIWVPTLLWHGEQDVFSPVEHSRWLADRIPTATMRVEEGAAHFRALNVMPDMLPWLAGRAA</sequence>
<evidence type="ECO:0000313" key="1">
    <source>
        <dbReference type="EMBL" id="SDG01572.1"/>
    </source>
</evidence>
<evidence type="ECO:0000313" key="2">
    <source>
        <dbReference type="Proteomes" id="UP000198923"/>
    </source>
</evidence>
<keyword evidence="2" id="KW-1185">Reference proteome</keyword>
<dbReference type="EMBL" id="FNCN01000001">
    <property type="protein sequence ID" value="SDG01572.1"/>
    <property type="molecule type" value="Genomic_DNA"/>
</dbReference>
<name>A0A1G7QST3_9ACTN</name>
<reference evidence="1 2" key="1">
    <citation type="submission" date="2016-10" db="EMBL/GenBank/DDBJ databases">
        <authorList>
            <person name="de Groot N.N."/>
        </authorList>
    </citation>
    <scope>NUCLEOTIDE SEQUENCE [LARGE SCALE GENOMIC DNA]</scope>
    <source>
        <strain evidence="1 2">CPCC 201354</strain>
    </source>
</reference>
<dbReference type="SUPFAM" id="SSF53474">
    <property type="entry name" value="alpha/beta-Hydrolases"/>
    <property type="match status" value="1"/>
</dbReference>
<dbReference type="STRING" id="504805.SAMN05421505_101110"/>
<dbReference type="InterPro" id="IPR029058">
    <property type="entry name" value="AB_hydrolase_fold"/>
</dbReference>
<dbReference type="Proteomes" id="UP000198923">
    <property type="component" value="Unassembled WGS sequence"/>
</dbReference>
<proteinExistence type="predicted"/>
<dbReference type="AlphaFoldDB" id="A0A1G7QST3"/>
<dbReference type="Gene3D" id="3.40.50.1820">
    <property type="entry name" value="alpha/beta hydrolase"/>
    <property type="match status" value="1"/>
</dbReference>